<organism evidence="2">
    <name type="scientific">Alloyangia mangrovi</name>
    <dbReference type="NCBI Taxonomy" id="1779329"/>
    <lineage>
        <taxon>Bacteria</taxon>
        <taxon>Pseudomonadati</taxon>
        <taxon>Pseudomonadota</taxon>
        <taxon>Alphaproteobacteria</taxon>
        <taxon>Rhodobacterales</taxon>
        <taxon>Roseobacteraceae</taxon>
        <taxon>Alloyangia</taxon>
    </lineage>
</organism>
<dbReference type="SUPFAM" id="SSF52283">
    <property type="entry name" value="Formate/glycerate dehydrogenase catalytic domain-like"/>
    <property type="match status" value="1"/>
</dbReference>
<sequence length="72" mass="7837">MLYMPRAFATSEGRLDRYQLTGPDLTGRDGEVRAMAVACTGKVDARLMDRFPALEITAKFGLGYHSIDVAAA</sequence>
<reference evidence="2" key="1">
    <citation type="submission" date="2017-09" db="EMBL/GenBank/DDBJ databases">
        <title>Yangia sp. SAOS 153D whole genome sequencing.</title>
        <authorList>
            <person name="Verma A."/>
            <person name="Krishnamurthi S."/>
        </authorList>
    </citation>
    <scope>NUCLEOTIDE SEQUENCE [LARGE SCALE GENOMIC DNA]</scope>
    <source>
        <strain evidence="2">SAOS 153D</strain>
    </source>
</reference>
<evidence type="ECO:0000313" key="2">
    <source>
        <dbReference type="EMBL" id="PBD20285.1"/>
    </source>
</evidence>
<proteinExistence type="predicted"/>
<evidence type="ECO:0008006" key="4">
    <source>
        <dbReference type="Google" id="ProtNLM"/>
    </source>
</evidence>
<name>A0A2A3JYM4_9RHOB</name>
<dbReference type="EMBL" id="NTHN01000061">
    <property type="protein sequence ID" value="PBD20285.1"/>
    <property type="molecule type" value="Genomic_DNA"/>
</dbReference>
<gene>
    <name evidence="1" type="ORF">CLG85_010955</name>
    <name evidence="2" type="ORF">CLG85_04955</name>
</gene>
<evidence type="ECO:0000313" key="1">
    <source>
        <dbReference type="EMBL" id="MCT4370807.1"/>
    </source>
</evidence>
<evidence type="ECO:0000313" key="3">
    <source>
        <dbReference type="Proteomes" id="UP000217448"/>
    </source>
</evidence>
<keyword evidence="3" id="KW-1185">Reference proteome</keyword>
<accession>A0A2A3JYM4</accession>
<reference evidence="1" key="3">
    <citation type="submission" date="2024-05" db="EMBL/GenBank/DDBJ databases">
        <title>Yangia mangrovi SAOS 153D genome.</title>
        <authorList>
            <person name="Verma A."/>
            <person name="Pal Y."/>
            <person name="Sundharam S."/>
            <person name="Bisht B."/>
            <person name="Srinivasan K."/>
        </authorList>
    </citation>
    <scope>NUCLEOTIDE SEQUENCE</scope>
    <source>
        <strain evidence="1">SAOS 153D</strain>
    </source>
</reference>
<dbReference type="Proteomes" id="UP000217448">
    <property type="component" value="Unassembled WGS sequence"/>
</dbReference>
<reference evidence="3" key="2">
    <citation type="submission" date="2023-07" db="EMBL/GenBank/DDBJ databases">
        <title>Yangia mangrovi SAOS 153D genome.</title>
        <authorList>
            <person name="Verma A."/>
            <person name="Pal Y."/>
            <person name="Sundharam S."/>
            <person name="Bisht B."/>
            <person name="Srinivasan K."/>
        </authorList>
    </citation>
    <scope>NUCLEOTIDE SEQUENCE [LARGE SCALE GENOMIC DNA]</scope>
    <source>
        <strain evidence="3">SAOS 153D</strain>
    </source>
</reference>
<dbReference type="EMBL" id="NTHN02000017">
    <property type="protein sequence ID" value="MCT4370807.1"/>
    <property type="molecule type" value="Genomic_DNA"/>
</dbReference>
<dbReference type="Gene3D" id="3.40.50.720">
    <property type="entry name" value="NAD(P)-binding Rossmann-like Domain"/>
    <property type="match status" value="1"/>
</dbReference>
<comment type="caution">
    <text evidence="2">The sequence shown here is derived from an EMBL/GenBank/DDBJ whole genome shotgun (WGS) entry which is preliminary data.</text>
</comment>
<protein>
    <recommendedName>
        <fullName evidence="4">D-isomer specific 2-hydroxyacid dehydrogenase catalytic domain-containing protein</fullName>
    </recommendedName>
</protein>
<dbReference type="AlphaFoldDB" id="A0A2A3JYM4"/>